<dbReference type="GO" id="GO:0050661">
    <property type="term" value="F:NADP binding"/>
    <property type="evidence" value="ECO:0007669"/>
    <property type="project" value="InterPro"/>
</dbReference>
<evidence type="ECO:0000256" key="7">
    <source>
        <dbReference type="ARBA" id="ARBA00022723"/>
    </source>
</evidence>
<dbReference type="Pfam" id="PF00383">
    <property type="entry name" value="dCMP_cyt_deam_1"/>
    <property type="match status" value="1"/>
</dbReference>
<keyword evidence="10 12" id="KW-0560">Oxidoreductase</keyword>
<dbReference type="InterPro" id="IPR016192">
    <property type="entry name" value="APOBEC/CMP_deaminase_Zn-bd"/>
</dbReference>
<dbReference type="GO" id="GO:0008270">
    <property type="term" value="F:zinc ion binding"/>
    <property type="evidence" value="ECO:0007669"/>
    <property type="project" value="InterPro"/>
</dbReference>
<protein>
    <recommendedName>
        <fullName evidence="12">Riboflavin biosynthesis protein RibD</fullName>
    </recommendedName>
    <domain>
        <recommendedName>
            <fullName evidence="12">Diaminohydroxyphosphoribosylaminopyrimidine deaminase</fullName>
            <shortName evidence="12">DRAP deaminase</shortName>
            <ecNumber evidence="12">3.5.4.26</ecNumber>
        </recommendedName>
        <alternativeName>
            <fullName evidence="12">Riboflavin-specific deaminase</fullName>
        </alternativeName>
    </domain>
    <domain>
        <recommendedName>
            <fullName evidence="12">5-amino-6-(5-phosphoribosylamino)uracil reductase</fullName>
            <ecNumber evidence="12">1.1.1.193</ecNumber>
        </recommendedName>
        <alternativeName>
            <fullName evidence="12">HTP reductase</fullName>
        </alternativeName>
    </domain>
</protein>
<evidence type="ECO:0000256" key="12">
    <source>
        <dbReference type="PIRNR" id="PIRNR006769"/>
    </source>
</evidence>
<comment type="pathway">
    <text evidence="3 12">Cofactor biosynthesis; riboflavin biosynthesis; 5-amino-6-(D-ribitylamino)uracil from GTP: step 3/4.</text>
</comment>
<comment type="similarity">
    <text evidence="5 12">In the C-terminal section; belongs to the HTP reductase family.</text>
</comment>
<feature type="binding site" evidence="15">
    <location>
        <position position="53"/>
    </location>
    <ligand>
        <name>Zn(2+)</name>
        <dbReference type="ChEBI" id="CHEBI:29105"/>
        <note>catalytic</note>
    </ligand>
</feature>
<dbReference type="PIRSF" id="PIRSF006769">
    <property type="entry name" value="RibD"/>
    <property type="match status" value="1"/>
</dbReference>
<dbReference type="PANTHER" id="PTHR38011">
    <property type="entry name" value="DIHYDROFOLATE REDUCTASE FAMILY PROTEIN (AFU_ORTHOLOGUE AFUA_8G06820)"/>
    <property type="match status" value="1"/>
</dbReference>
<evidence type="ECO:0000256" key="11">
    <source>
        <dbReference type="ARBA" id="ARBA00023268"/>
    </source>
</evidence>
<evidence type="ECO:0000256" key="15">
    <source>
        <dbReference type="PIRSR" id="PIRSR006769-3"/>
    </source>
</evidence>
<dbReference type="UniPathway" id="UPA00275">
    <property type="reaction ID" value="UER00401"/>
</dbReference>
<reference evidence="17 18" key="1">
    <citation type="submission" date="2016-10" db="EMBL/GenBank/DDBJ databases">
        <authorList>
            <person name="de Groot N.N."/>
        </authorList>
    </citation>
    <scope>NUCLEOTIDE SEQUENCE [LARGE SCALE GENOMIC DNA]</scope>
    <source>
        <strain evidence="17 18">CGMCC 1.8894</strain>
    </source>
</reference>
<dbReference type="SUPFAM" id="SSF53597">
    <property type="entry name" value="Dihydrofolate reductase-like"/>
    <property type="match status" value="1"/>
</dbReference>
<comment type="cofactor">
    <cofactor evidence="12 15">
        <name>Zn(2+)</name>
        <dbReference type="ChEBI" id="CHEBI:29105"/>
    </cofactor>
    <text evidence="12 15">Binds 1 zinc ion.</text>
</comment>
<keyword evidence="12" id="KW-0378">Hydrolase</keyword>
<dbReference type="Gene3D" id="3.40.140.10">
    <property type="entry name" value="Cytidine Deaminase, domain 2"/>
    <property type="match status" value="1"/>
</dbReference>
<dbReference type="EC" id="1.1.1.193" evidence="12"/>
<evidence type="ECO:0000256" key="13">
    <source>
        <dbReference type="PIRSR" id="PIRSR006769-1"/>
    </source>
</evidence>
<dbReference type="InterPro" id="IPR002125">
    <property type="entry name" value="CMP_dCMP_dom"/>
</dbReference>
<feature type="binding site" evidence="14">
    <location>
        <position position="199"/>
    </location>
    <ligand>
        <name>NADP(+)</name>
        <dbReference type="ChEBI" id="CHEBI:58349"/>
    </ligand>
</feature>
<keyword evidence="18" id="KW-1185">Reference proteome</keyword>
<name>A0A1H3BT49_9RHOB</name>
<dbReference type="EMBL" id="FNOM01000008">
    <property type="protein sequence ID" value="SDX44554.1"/>
    <property type="molecule type" value="Genomic_DNA"/>
</dbReference>
<feature type="binding site" evidence="14">
    <location>
        <position position="203"/>
    </location>
    <ligand>
        <name>substrate</name>
    </ligand>
</feature>
<dbReference type="AlphaFoldDB" id="A0A1H3BT49"/>
<keyword evidence="9 12" id="KW-0521">NADP</keyword>
<feature type="binding site" evidence="14">
    <location>
        <position position="225"/>
    </location>
    <ligand>
        <name>NADP(+)</name>
        <dbReference type="ChEBI" id="CHEBI:58349"/>
    </ligand>
</feature>
<feature type="binding site" evidence="14">
    <location>
        <position position="298"/>
    </location>
    <ligand>
        <name>substrate</name>
    </ligand>
</feature>
<keyword evidence="7 12" id="KW-0479">Metal-binding</keyword>
<feature type="active site" description="Proton donor" evidence="13">
    <location>
        <position position="55"/>
    </location>
</feature>
<dbReference type="PROSITE" id="PS51747">
    <property type="entry name" value="CYT_DCMP_DEAMINASES_2"/>
    <property type="match status" value="1"/>
</dbReference>
<proteinExistence type="inferred from homology"/>
<feature type="binding site" evidence="14">
    <location>
        <position position="210"/>
    </location>
    <ligand>
        <name>substrate</name>
    </ligand>
</feature>
<comment type="similarity">
    <text evidence="4 12">In the N-terminal section; belongs to the cytidine and deoxycytidylate deaminase family.</text>
</comment>
<evidence type="ECO:0000256" key="10">
    <source>
        <dbReference type="ARBA" id="ARBA00023002"/>
    </source>
</evidence>
<dbReference type="Gene3D" id="3.40.430.10">
    <property type="entry name" value="Dihydrofolate Reductase, subunit A"/>
    <property type="match status" value="1"/>
</dbReference>
<dbReference type="STRING" id="564137.SAMN04488238_108154"/>
<feature type="binding site" evidence="14">
    <location>
        <position position="157"/>
    </location>
    <ligand>
        <name>NADP(+)</name>
        <dbReference type="ChEBI" id="CHEBI:58349"/>
    </ligand>
</feature>
<dbReference type="PROSITE" id="PS00903">
    <property type="entry name" value="CYT_DCMP_DEAMINASES_1"/>
    <property type="match status" value="1"/>
</dbReference>
<evidence type="ECO:0000256" key="5">
    <source>
        <dbReference type="ARBA" id="ARBA00007417"/>
    </source>
</evidence>
<feature type="domain" description="CMP/dCMP-type deaminase" evidence="16">
    <location>
        <begin position="4"/>
        <end position="125"/>
    </location>
</feature>
<dbReference type="InterPro" id="IPR011549">
    <property type="entry name" value="RibD_C"/>
</dbReference>
<organism evidence="17 18">
    <name type="scientific">Roseicitreum antarcticum</name>
    <dbReference type="NCBI Taxonomy" id="564137"/>
    <lineage>
        <taxon>Bacteria</taxon>
        <taxon>Pseudomonadati</taxon>
        <taxon>Pseudomonadota</taxon>
        <taxon>Alphaproteobacteria</taxon>
        <taxon>Rhodobacterales</taxon>
        <taxon>Paracoccaceae</taxon>
        <taxon>Roseicitreum</taxon>
    </lineage>
</organism>
<comment type="function">
    <text evidence="1 12">Converts 2,5-diamino-6-(ribosylamino)-4(3h)-pyrimidinone 5'-phosphate into 5-amino-6-(ribosylamino)-2,4(1h,3h)-pyrimidinedione 5'-phosphate.</text>
</comment>
<keyword evidence="11" id="KW-0511">Multifunctional enzyme</keyword>
<evidence type="ECO:0000256" key="4">
    <source>
        <dbReference type="ARBA" id="ARBA00005259"/>
    </source>
</evidence>
<keyword evidence="8 12" id="KW-0862">Zinc</keyword>
<dbReference type="GO" id="GO:0008703">
    <property type="term" value="F:5-amino-6-(5-phosphoribosylamino)uracil reductase activity"/>
    <property type="evidence" value="ECO:0007669"/>
    <property type="project" value="UniProtKB-EC"/>
</dbReference>
<keyword evidence="6 12" id="KW-0686">Riboflavin biosynthesis</keyword>
<feature type="binding site" evidence="14">
    <location>
        <position position="187"/>
    </location>
    <ligand>
        <name>substrate</name>
    </ligand>
</feature>
<sequence length="368" mass="38258">MSDPADPRFMRLAISLGTRGLGRVWPNPAVGCVIVQGTRIVGRGWTQPGGRPHAERRALDQAGAQARGATAYVSLEPCAHHGKTPPCAQALIAAGVARVVTALTDPDPRVEGNGHAMLRAAGVEVIEGVCADAAHAANAGFLSRITRGRPLVTLKLALTLDGRIATATGESRWITGAAARRMVHGMRANHDAVLVGVGTALADDPDLRVRDLGVAHQPVRLIADSTLRLPPDSRLGRTARDVPVGVLHGMTAPRAAQDAWAATGARLIACNSDADRQLDMADALSQLAVLGLTRILCEGGGTLAATLLRQGLVDRLICISAGKVIGGDGISAVAPMGLRALQDAAGFDLTESRTLGDDVMHSWVRRAG</sequence>
<evidence type="ECO:0000313" key="18">
    <source>
        <dbReference type="Proteomes" id="UP000198539"/>
    </source>
</evidence>
<dbReference type="PANTHER" id="PTHR38011:SF7">
    <property type="entry name" value="2,5-DIAMINO-6-RIBOSYLAMINO-4(3H)-PYRIMIDINONE 5'-PHOSPHATE REDUCTASE"/>
    <property type="match status" value="1"/>
</dbReference>
<evidence type="ECO:0000256" key="6">
    <source>
        <dbReference type="ARBA" id="ARBA00022619"/>
    </source>
</evidence>
<evidence type="ECO:0000259" key="16">
    <source>
        <dbReference type="PROSITE" id="PS51747"/>
    </source>
</evidence>
<comment type="pathway">
    <text evidence="2 12">Cofactor biosynthesis; riboflavin biosynthesis; 5-amino-6-(D-ribitylamino)uracil from GTP: step 2/4.</text>
</comment>
<feature type="binding site" evidence="14">
    <location>
        <position position="173"/>
    </location>
    <ligand>
        <name>NADP(+)</name>
        <dbReference type="ChEBI" id="CHEBI:58349"/>
    </ligand>
</feature>
<dbReference type="Pfam" id="PF01872">
    <property type="entry name" value="RibD_C"/>
    <property type="match status" value="1"/>
</dbReference>
<comment type="catalytic activity">
    <reaction evidence="12">
        <text>5-amino-6-(5-phospho-D-ribitylamino)uracil + NADP(+) = 5-amino-6-(5-phospho-D-ribosylamino)uracil + NADPH + H(+)</text>
        <dbReference type="Rhea" id="RHEA:17845"/>
        <dbReference type="ChEBI" id="CHEBI:15378"/>
        <dbReference type="ChEBI" id="CHEBI:57783"/>
        <dbReference type="ChEBI" id="CHEBI:58349"/>
        <dbReference type="ChEBI" id="CHEBI:58421"/>
        <dbReference type="ChEBI" id="CHEBI:58453"/>
        <dbReference type="EC" id="1.1.1.193"/>
    </reaction>
</comment>
<dbReference type="NCBIfam" id="TIGR00326">
    <property type="entry name" value="eubact_ribD"/>
    <property type="match status" value="1"/>
</dbReference>
<dbReference type="InterPro" id="IPR004794">
    <property type="entry name" value="Eubact_RibD"/>
</dbReference>
<evidence type="ECO:0000256" key="2">
    <source>
        <dbReference type="ARBA" id="ARBA00004882"/>
    </source>
</evidence>
<dbReference type="GO" id="GO:0008835">
    <property type="term" value="F:diaminohydroxyphosphoribosylaminopyrimidine deaminase activity"/>
    <property type="evidence" value="ECO:0007669"/>
    <property type="project" value="UniProtKB-EC"/>
</dbReference>
<dbReference type="Proteomes" id="UP000198539">
    <property type="component" value="Unassembled WGS sequence"/>
</dbReference>
<dbReference type="InterPro" id="IPR050765">
    <property type="entry name" value="Riboflavin_Biosynth_HTPR"/>
</dbReference>
<evidence type="ECO:0000256" key="9">
    <source>
        <dbReference type="ARBA" id="ARBA00022857"/>
    </source>
</evidence>
<dbReference type="EC" id="3.5.4.26" evidence="12"/>
<dbReference type="GO" id="GO:0009231">
    <property type="term" value="P:riboflavin biosynthetic process"/>
    <property type="evidence" value="ECO:0007669"/>
    <property type="project" value="UniProtKB-UniPathway"/>
</dbReference>
<dbReference type="SUPFAM" id="SSF53927">
    <property type="entry name" value="Cytidine deaminase-like"/>
    <property type="match status" value="1"/>
</dbReference>
<feature type="binding site" evidence="14">
    <location>
        <position position="171"/>
    </location>
    <ligand>
        <name>substrate</name>
    </ligand>
</feature>
<evidence type="ECO:0000256" key="14">
    <source>
        <dbReference type="PIRSR" id="PIRSR006769-2"/>
    </source>
</evidence>
<dbReference type="InterPro" id="IPR002734">
    <property type="entry name" value="RibDG_C"/>
</dbReference>
<evidence type="ECO:0000256" key="3">
    <source>
        <dbReference type="ARBA" id="ARBA00004910"/>
    </source>
</evidence>
<dbReference type="CDD" id="cd01284">
    <property type="entry name" value="Riboflavin_deaminase-reductase"/>
    <property type="match status" value="1"/>
</dbReference>
<evidence type="ECO:0000256" key="8">
    <source>
        <dbReference type="ARBA" id="ARBA00022833"/>
    </source>
</evidence>
<gene>
    <name evidence="17" type="ORF">SAMN04488238_108154</name>
</gene>
<comment type="catalytic activity">
    <reaction evidence="12">
        <text>2,5-diamino-6-hydroxy-4-(5-phosphoribosylamino)-pyrimidine + H2O + H(+) = 5-amino-6-(5-phospho-D-ribosylamino)uracil + NH4(+)</text>
        <dbReference type="Rhea" id="RHEA:21868"/>
        <dbReference type="ChEBI" id="CHEBI:15377"/>
        <dbReference type="ChEBI" id="CHEBI:15378"/>
        <dbReference type="ChEBI" id="CHEBI:28938"/>
        <dbReference type="ChEBI" id="CHEBI:58453"/>
        <dbReference type="ChEBI" id="CHEBI:58614"/>
        <dbReference type="EC" id="3.5.4.26"/>
    </reaction>
</comment>
<accession>A0A1H3BT49</accession>
<dbReference type="InterPro" id="IPR016193">
    <property type="entry name" value="Cytidine_deaminase-like"/>
</dbReference>
<dbReference type="InterPro" id="IPR024072">
    <property type="entry name" value="DHFR-like_dom_sf"/>
</dbReference>
<evidence type="ECO:0000256" key="1">
    <source>
        <dbReference type="ARBA" id="ARBA00002151"/>
    </source>
</evidence>
<evidence type="ECO:0000313" key="17">
    <source>
        <dbReference type="EMBL" id="SDX44554.1"/>
    </source>
</evidence>
<dbReference type="NCBIfam" id="TIGR00227">
    <property type="entry name" value="ribD_Cterm"/>
    <property type="match status" value="1"/>
</dbReference>
<feature type="binding site" evidence="15">
    <location>
        <position position="78"/>
    </location>
    <ligand>
        <name>Zn(2+)</name>
        <dbReference type="ChEBI" id="CHEBI:29105"/>
        <note>catalytic</note>
    </ligand>
</feature>
<feature type="binding site" evidence="15">
    <location>
        <position position="87"/>
    </location>
    <ligand>
        <name>Zn(2+)</name>
        <dbReference type="ChEBI" id="CHEBI:29105"/>
        <note>catalytic</note>
    </ligand>
</feature>
<feature type="binding site" evidence="14">
    <location>
        <position position="207"/>
    </location>
    <ligand>
        <name>substrate</name>
    </ligand>
</feature>